<keyword evidence="7" id="KW-0624">Polysaccharide degradation</keyword>
<dbReference type="GO" id="GO:0030245">
    <property type="term" value="P:cellulose catabolic process"/>
    <property type="evidence" value="ECO:0007669"/>
    <property type="project" value="UniProtKB-KW"/>
</dbReference>
<evidence type="ECO:0000313" key="9">
    <source>
        <dbReference type="EMBL" id="SFQ06424.1"/>
    </source>
</evidence>
<dbReference type="GO" id="GO:0008810">
    <property type="term" value="F:cellulase activity"/>
    <property type="evidence" value="ECO:0007669"/>
    <property type="project" value="UniProtKB-EC"/>
</dbReference>
<evidence type="ECO:0000256" key="5">
    <source>
        <dbReference type="ARBA" id="ARBA00023001"/>
    </source>
</evidence>
<keyword evidence="10" id="KW-1185">Reference proteome</keyword>
<keyword evidence="4" id="KW-0378">Hydrolase</keyword>
<comment type="similarity">
    <text evidence="2">Belongs to the glycosyl hydrolase 8 (cellulase D) family.</text>
</comment>
<protein>
    <recommendedName>
        <fullName evidence="3">cellulase</fullName>
        <ecNumber evidence="3">3.2.1.4</ecNumber>
    </recommendedName>
</protein>
<comment type="catalytic activity">
    <reaction evidence="1">
        <text>Endohydrolysis of (1-&gt;4)-beta-D-glucosidic linkages in cellulose, lichenin and cereal beta-D-glucans.</text>
        <dbReference type="EC" id="3.2.1.4"/>
    </reaction>
</comment>
<dbReference type="EMBL" id="FOXA01000030">
    <property type="protein sequence ID" value="SFQ06424.1"/>
    <property type="molecule type" value="Genomic_DNA"/>
</dbReference>
<evidence type="ECO:0000256" key="3">
    <source>
        <dbReference type="ARBA" id="ARBA00012601"/>
    </source>
</evidence>
<sequence length="347" mass="37145">MKRRTLLGMMTSSAAVAAAPGLAGGETSAWRGAWQDWTNAFLSSEGRVVDALQDNASHSEGQAWGMLLTVAFNDADAFARMFAWTEQHLAVRQDPLLAWRWRPGEGVRDFNNASDGDLFYAWALLRASREFAEPRYAERAGKVARAIDMILVREMPGGGLLLRPAAERFSAPGAETVNPSYYMPLALHALAAAFDLPRLAQVADDGEALLARIARRGLVPDWVVVTADGLSAPDRLPAGYGYDALRVPLYLVWSGRFAHPAVSRVRSLLTSPGPGGVPVRAEVESGRTTERSDAQGYAAVAALVTCAGRPLPDDTLPAFSADQAYYPATLHLLAVTAASEAAAHCLG</sequence>
<evidence type="ECO:0000256" key="7">
    <source>
        <dbReference type="ARBA" id="ARBA00023326"/>
    </source>
</evidence>
<dbReference type="InterPro" id="IPR012341">
    <property type="entry name" value="6hp_glycosidase-like_sf"/>
</dbReference>
<keyword evidence="6" id="KW-0326">Glycosidase</keyword>
<accession>A0A1I5VFU0</accession>
<evidence type="ECO:0000256" key="1">
    <source>
        <dbReference type="ARBA" id="ARBA00000966"/>
    </source>
</evidence>
<keyword evidence="7" id="KW-0119">Carbohydrate metabolism</keyword>
<dbReference type="EC" id="3.2.1.4" evidence="3"/>
<evidence type="ECO:0000256" key="4">
    <source>
        <dbReference type="ARBA" id="ARBA00022801"/>
    </source>
</evidence>
<dbReference type="InterPro" id="IPR002037">
    <property type="entry name" value="Glyco_hydro_8"/>
</dbReference>
<dbReference type="STRING" id="441119.SAMN04488047_13021"/>
<evidence type="ECO:0000256" key="2">
    <source>
        <dbReference type="ARBA" id="ARBA00009209"/>
    </source>
</evidence>
<dbReference type="RefSeq" id="WP_177215267.1">
    <property type="nucleotide sequence ID" value="NZ_FOXA01000030.1"/>
</dbReference>
<gene>
    <name evidence="9" type="ORF">SAMN04488047_13021</name>
</gene>
<dbReference type="AlphaFoldDB" id="A0A1I5VFU0"/>
<dbReference type="Pfam" id="PF01270">
    <property type="entry name" value="Glyco_hydro_8"/>
    <property type="match status" value="1"/>
</dbReference>
<name>A0A1I5VFU0_9RHOB</name>
<feature type="chain" id="PRO_5011505024" description="cellulase" evidence="8">
    <location>
        <begin position="18"/>
        <end position="347"/>
    </location>
</feature>
<evidence type="ECO:0000256" key="6">
    <source>
        <dbReference type="ARBA" id="ARBA00023295"/>
    </source>
</evidence>
<dbReference type="PRINTS" id="PR00735">
    <property type="entry name" value="GLHYDRLASE8"/>
</dbReference>
<dbReference type="InterPro" id="IPR008928">
    <property type="entry name" value="6-hairpin_glycosidase_sf"/>
</dbReference>
<evidence type="ECO:0000313" key="10">
    <source>
        <dbReference type="Proteomes" id="UP000199356"/>
    </source>
</evidence>
<dbReference type="Proteomes" id="UP000199356">
    <property type="component" value="Unassembled WGS sequence"/>
</dbReference>
<organism evidence="9 10">
    <name type="scientific">Tranquillimonas alkanivorans</name>
    <dbReference type="NCBI Taxonomy" id="441119"/>
    <lineage>
        <taxon>Bacteria</taxon>
        <taxon>Pseudomonadati</taxon>
        <taxon>Pseudomonadota</taxon>
        <taxon>Alphaproteobacteria</taxon>
        <taxon>Rhodobacterales</taxon>
        <taxon>Roseobacteraceae</taxon>
        <taxon>Tranquillimonas</taxon>
    </lineage>
</organism>
<dbReference type="Gene3D" id="1.50.10.10">
    <property type="match status" value="1"/>
</dbReference>
<evidence type="ECO:0000256" key="8">
    <source>
        <dbReference type="SAM" id="SignalP"/>
    </source>
</evidence>
<feature type="signal peptide" evidence="8">
    <location>
        <begin position="1"/>
        <end position="17"/>
    </location>
</feature>
<proteinExistence type="inferred from homology"/>
<reference evidence="9 10" key="1">
    <citation type="submission" date="2016-10" db="EMBL/GenBank/DDBJ databases">
        <authorList>
            <person name="de Groot N.N."/>
        </authorList>
    </citation>
    <scope>NUCLEOTIDE SEQUENCE [LARGE SCALE GENOMIC DNA]</scope>
    <source>
        <strain evidence="9 10">DSM 19547</strain>
    </source>
</reference>
<keyword evidence="5" id="KW-0136">Cellulose degradation</keyword>
<keyword evidence="8" id="KW-0732">Signal</keyword>
<dbReference type="SUPFAM" id="SSF48208">
    <property type="entry name" value="Six-hairpin glycosidases"/>
    <property type="match status" value="1"/>
</dbReference>